<dbReference type="InterPro" id="IPR014791">
    <property type="entry name" value="Baseplate_struct_Gp11"/>
</dbReference>
<dbReference type="SUPFAM" id="SSF56558">
    <property type="entry name" value="Baseplate structural protein gp11"/>
    <property type="match status" value="1"/>
</dbReference>
<dbReference type="RefSeq" id="YP_238873.1">
    <property type="nucleotide sequence ID" value="NC_007022.1"/>
</dbReference>
<evidence type="ECO:0000313" key="2">
    <source>
        <dbReference type="Proteomes" id="UP000000917"/>
    </source>
</evidence>
<gene>
    <name evidence="1" type="primary">11</name>
    <name evidence="1" type="ORF">PHG31p144</name>
</gene>
<sequence length="220" mass="23675">MITKARGGAMNTSRHATHIEYLTKPGTDVMGARNIGGPTVDSLIAGVDYHNVQSAIDELQTLASFPINGLYISDVKASPEGVRQAELLTFSGVVTDSEEGKSIIHVYGIPFTVDAGTNADVICNQVLAKFEDMRDNGILFFSVNRQSGTTTPVLEVQFLDSATHVNIENFVSNGITVAREVSVPGVPGFGTWDYLGEETKTLTGGTLADPVRLYYFKRIG</sequence>
<dbReference type="InterPro" id="IPR015982">
    <property type="entry name" value="Baseplate_struct_Gp11_N_sf"/>
</dbReference>
<dbReference type="KEGG" id="vg:3416681"/>
<evidence type="ECO:0000313" key="1">
    <source>
        <dbReference type="EMBL" id="AAX63633.1"/>
    </source>
</evidence>
<name>Q56EL7_9CAUD</name>
<dbReference type="Gene3D" id="1.10.286.30">
    <property type="entry name" value="Baseplate structural protein GP11, N-terminal domain"/>
    <property type="match status" value="1"/>
</dbReference>
<proteinExistence type="predicted"/>
<dbReference type="OrthoDB" id="8112at10239"/>
<dbReference type="GeneID" id="3416681"/>
<dbReference type="InterPro" id="IPR036214">
    <property type="entry name" value="Gp11_sf"/>
</dbReference>
<dbReference type="InterPro" id="IPR043180">
    <property type="entry name" value="Baseplate_struct_Gp11_C"/>
</dbReference>
<organism evidence="1 2">
    <name type="scientific">Aeromonas phage 31</name>
    <dbReference type="NCBI Taxonomy" id="321023"/>
    <lineage>
        <taxon>Viruses</taxon>
        <taxon>Duplodnaviria</taxon>
        <taxon>Heunggongvirae</taxon>
        <taxon>Uroviricota</taxon>
        <taxon>Caudoviricetes</taxon>
        <taxon>Pantevenvirales</taxon>
        <taxon>Straboviridae</taxon>
        <taxon>Biquartavirus</taxon>
        <taxon>Biquartavirus 44RR2</taxon>
    </lineage>
</organism>
<dbReference type="Pfam" id="PF08677">
    <property type="entry name" value="GP11"/>
    <property type="match status" value="1"/>
</dbReference>
<reference evidence="1 2" key="1">
    <citation type="submission" date="2005-03" db="EMBL/GenBank/DDBJ databases">
        <title>Comparative analysis of the Aeromonas bacteriophage 31 genome.</title>
        <authorList>
            <person name="Nolan J.M."/>
            <person name="Petrov V."/>
            <person name="Bertrand C."/>
            <person name="Krisch H.M."/>
            <person name="Karam J.D."/>
        </authorList>
    </citation>
    <scope>NUCLEOTIDE SEQUENCE [LARGE SCALE GENOMIC DNA]</scope>
</reference>
<dbReference type="EMBL" id="AY962392">
    <property type="protein sequence ID" value="AAX63633.1"/>
    <property type="molecule type" value="Genomic_DNA"/>
</dbReference>
<dbReference type="Gene3D" id="2.20.20.20">
    <property type="entry name" value="Baseplate structural protein gp11, C-terminal domain"/>
    <property type="match status" value="1"/>
</dbReference>
<accession>Q56EL7</accession>
<dbReference type="Proteomes" id="UP000000917">
    <property type="component" value="Segment"/>
</dbReference>
<protein>
    <submittedName>
        <fullName evidence="1">Gp11</fullName>
    </submittedName>
</protein>
<dbReference type="InterPro" id="IPR015976">
    <property type="entry name" value="Phage_T4_Gp11_C"/>
</dbReference>
<dbReference type="Gene3D" id="3.90.1160.10">
    <property type="entry name" value="Baseplate structural protein gp11, finger domain"/>
    <property type="match status" value="1"/>
</dbReference>